<organism evidence="1 2">
    <name type="scientific">Escherichia coli MS 85-1</name>
    <dbReference type="NCBI Taxonomy" id="679202"/>
    <lineage>
        <taxon>Bacteria</taxon>
        <taxon>Pseudomonadati</taxon>
        <taxon>Pseudomonadota</taxon>
        <taxon>Gammaproteobacteria</taxon>
        <taxon>Enterobacterales</taxon>
        <taxon>Enterobacteriaceae</taxon>
        <taxon>Escherichia</taxon>
    </lineage>
</organism>
<comment type="caution">
    <text evidence="1">The sequence shown here is derived from an EMBL/GenBank/DDBJ whole genome shotgun (WGS) entry which is preliminary data.</text>
</comment>
<evidence type="ECO:0000313" key="1">
    <source>
        <dbReference type="EMBL" id="EFU34359.1"/>
    </source>
</evidence>
<sequence length="40" mass="4897">MLLFHFHHNRFGIRIRYTSLGNILKWLSPLLMDNHKMDMV</sequence>
<reference evidence="1 2" key="1">
    <citation type="submission" date="2010-09" db="EMBL/GenBank/DDBJ databases">
        <authorList>
            <person name="Weinstock G."/>
            <person name="Sodergren E."/>
            <person name="Clifton S."/>
            <person name="Fulton L."/>
            <person name="Fulton B."/>
            <person name="Courtney L."/>
            <person name="Fronick C."/>
            <person name="Harrison M."/>
            <person name="Strong C."/>
            <person name="Farmer C."/>
            <person name="Delahaunty K."/>
            <person name="Markovic C."/>
            <person name="Hall O."/>
            <person name="Minx P."/>
            <person name="Tomlinson C."/>
            <person name="Mitreva M."/>
            <person name="Hou S."/>
            <person name="Chen J."/>
            <person name="Wollam A."/>
            <person name="Pepin K.H."/>
            <person name="Johnson M."/>
            <person name="Bhonagiri V."/>
            <person name="Zhang X."/>
            <person name="Suruliraj S."/>
            <person name="Warren W."/>
            <person name="Chinwalla A."/>
            <person name="Mardis E.R."/>
            <person name="Wilson R.K."/>
        </authorList>
    </citation>
    <scope>NUCLEOTIDE SEQUENCE [LARGE SCALE GENOMIC DNA]</scope>
    <source>
        <strain evidence="1 2">MS 85-1</strain>
    </source>
</reference>
<proteinExistence type="predicted"/>
<dbReference type="Proteomes" id="UP000005056">
    <property type="component" value="Unassembled WGS sequence"/>
</dbReference>
<dbReference type="AlphaFoldDB" id="A0AAN3SE55"/>
<gene>
    <name evidence="1" type="ORF">HMPREF9350_03831</name>
</gene>
<protein>
    <submittedName>
        <fullName evidence="1">Uncharacterized protein</fullName>
    </submittedName>
</protein>
<name>A0AAN3SE55_ECOLX</name>
<accession>A0AAN3SE55</accession>
<evidence type="ECO:0000313" key="2">
    <source>
        <dbReference type="Proteomes" id="UP000005056"/>
    </source>
</evidence>
<dbReference type="EMBL" id="ADWQ01000018">
    <property type="protein sequence ID" value="EFU34359.1"/>
    <property type="molecule type" value="Genomic_DNA"/>
</dbReference>